<sequence>MESEGEGFSSGLERWGPNSFEFAAGEFTRKGTKISRRKKVLSEPNVKVVFHQTAVPVTPLSTWIIYPKRSALGHSTRCLAEAWLSQVDSFFFSRCRTCSPFLVNGAKKGADAAATWTPSFLLLPALSRADISRAGKARRLLSQWACGQNEERARLEMQAYHRGRKSVFPSDNTHRRPSSAFFVFDEKQNESRSPKAFSFPRRISLRRAFPLMVGGSIPLSELGGHSFQPYSNRGFLPPAPAAARPALEGKISKARKDRGRGSSILFSSRELPDRRSIRNGLRVHFVGRNDPQSIRGFGEPKEEFLILISKAAYHKHPTPYDLVTKERLLQSRKQPETREGRLWKRLPEGVHKPGNETKFVPFRQVGKVGIRTHLLLLCLRLYWNKAKKEAEWRKDKGGLAWRKGCWFGERVLKVLGLPGGFSFGQLFTVGSRQYSPLWKHTSSVRCVILLCFLHLTGWTVDRKITSIRPASWRAACLSCVTTLRSGQLCENTTEKATLSFNMLWSQRPYEIVMSFTRSKPGPRAVRKIGRNLSGTTHPNLPPMGGRPFYSRPKRNCSDLE</sequence>
<evidence type="ECO:0000313" key="2">
    <source>
        <dbReference type="EMBL" id="RYQ84104.1"/>
    </source>
</evidence>
<reference evidence="2 3" key="1">
    <citation type="submission" date="2019-01" db="EMBL/GenBank/DDBJ databases">
        <title>Sequencing of cultivated peanut Arachis hypogaea provides insights into genome evolution and oil improvement.</title>
        <authorList>
            <person name="Chen X."/>
        </authorList>
    </citation>
    <scope>NUCLEOTIDE SEQUENCE [LARGE SCALE GENOMIC DNA]</scope>
    <source>
        <strain evidence="3">cv. Fuhuasheng</strain>
        <tissue evidence="2">Leaves</tissue>
    </source>
</reference>
<proteinExistence type="predicted"/>
<evidence type="ECO:0000313" key="3">
    <source>
        <dbReference type="Proteomes" id="UP000289738"/>
    </source>
</evidence>
<feature type="region of interest" description="Disordered" evidence="1">
    <location>
        <begin position="530"/>
        <end position="560"/>
    </location>
</feature>
<dbReference type="Proteomes" id="UP000289738">
    <property type="component" value="Chromosome B10"/>
</dbReference>
<dbReference type="AlphaFoldDB" id="A0A444X304"/>
<dbReference type="EMBL" id="SDMP01000020">
    <property type="protein sequence ID" value="RYQ84104.1"/>
    <property type="molecule type" value="Genomic_DNA"/>
</dbReference>
<protein>
    <submittedName>
        <fullName evidence="2">Uncharacterized protein</fullName>
    </submittedName>
</protein>
<keyword evidence="3" id="KW-1185">Reference proteome</keyword>
<organism evidence="2 3">
    <name type="scientific">Arachis hypogaea</name>
    <name type="common">Peanut</name>
    <dbReference type="NCBI Taxonomy" id="3818"/>
    <lineage>
        <taxon>Eukaryota</taxon>
        <taxon>Viridiplantae</taxon>
        <taxon>Streptophyta</taxon>
        <taxon>Embryophyta</taxon>
        <taxon>Tracheophyta</taxon>
        <taxon>Spermatophyta</taxon>
        <taxon>Magnoliopsida</taxon>
        <taxon>eudicotyledons</taxon>
        <taxon>Gunneridae</taxon>
        <taxon>Pentapetalae</taxon>
        <taxon>rosids</taxon>
        <taxon>fabids</taxon>
        <taxon>Fabales</taxon>
        <taxon>Fabaceae</taxon>
        <taxon>Papilionoideae</taxon>
        <taxon>50 kb inversion clade</taxon>
        <taxon>dalbergioids sensu lato</taxon>
        <taxon>Dalbergieae</taxon>
        <taxon>Pterocarpus clade</taxon>
        <taxon>Arachis</taxon>
    </lineage>
</organism>
<accession>A0A444X304</accession>
<evidence type="ECO:0000256" key="1">
    <source>
        <dbReference type="SAM" id="MobiDB-lite"/>
    </source>
</evidence>
<name>A0A444X304_ARAHY</name>
<gene>
    <name evidence="2" type="ORF">Ahy_B10g103009</name>
</gene>
<comment type="caution">
    <text evidence="2">The sequence shown here is derived from an EMBL/GenBank/DDBJ whole genome shotgun (WGS) entry which is preliminary data.</text>
</comment>